<proteinExistence type="predicted"/>
<gene>
    <name evidence="1" type="ORF">HMPREF1767_00113</name>
</gene>
<comment type="caution">
    <text evidence="1">The sequence shown here is derived from an EMBL/GenBank/DDBJ whole genome shotgun (WGS) entry which is preliminary data.</text>
</comment>
<sequence length="83" mass="9693">MSIVSLLFSLFGGFLNSKLEKKKFYINNKLTIELSPDWDTTSKKIKVDNTIITETIFFSPNSDLNIKVYYFDVFKDNTLKKRS</sequence>
<dbReference type="PATRIC" id="fig|1316587.3.peg.113"/>
<reference evidence="1" key="1">
    <citation type="submission" date="2013-10" db="EMBL/GenBank/DDBJ databases">
        <title>The Genome Sequence of Fusobacterium nucleatum CTI-6.</title>
        <authorList>
            <consortium name="The Broad Institute Genomics Platform"/>
            <person name="Earl A."/>
            <person name="Ward D."/>
            <person name="Feldgarden M."/>
            <person name="Gevers D."/>
            <person name="Kostic A."/>
            <person name="Garrett W."/>
            <person name="Young S.K."/>
            <person name="Zeng Q."/>
            <person name="Gargeya S."/>
            <person name="Fitzgerald M."/>
            <person name="Abouelleil A."/>
            <person name="Alvarado L."/>
            <person name="Berlin A.M."/>
            <person name="Chapman S.B."/>
            <person name="Gainer-Dewar J."/>
            <person name="Goldberg J."/>
            <person name="Gnerre S."/>
            <person name="Griggs A."/>
            <person name="Gujja S."/>
            <person name="Hansen M."/>
            <person name="Howarth C."/>
            <person name="Imamovic A."/>
            <person name="Ireland A."/>
            <person name="Larimer J."/>
            <person name="McCowan C."/>
            <person name="Murphy C."/>
            <person name="Pearson M."/>
            <person name="Poon T.W."/>
            <person name="Priest M."/>
            <person name="Roberts A."/>
            <person name="Saif S."/>
            <person name="Shea T."/>
            <person name="Sykes S."/>
            <person name="Wortman J."/>
            <person name="Nusbaum C."/>
            <person name="Birren B."/>
        </authorList>
    </citation>
    <scope>NUCLEOTIDE SEQUENCE [LARGE SCALE GENOMIC DNA]</scope>
    <source>
        <strain evidence="1">CTI-6</strain>
    </source>
</reference>
<accession>U7U070</accession>
<dbReference type="AlphaFoldDB" id="U7U070"/>
<evidence type="ECO:0000313" key="1">
    <source>
        <dbReference type="EMBL" id="ERT49517.1"/>
    </source>
</evidence>
<protein>
    <submittedName>
        <fullName evidence="1">Uncharacterized protein</fullName>
    </submittedName>
</protein>
<organism evidence="1">
    <name type="scientific">Fusobacterium nucleatum CTI-6</name>
    <dbReference type="NCBI Taxonomy" id="1316587"/>
    <lineage>
        <taxon>Bacteria</taxon>
        <taxon>Fusobacteriati</taxon>
        <taxon>Fusobacteriota</taxon>
        <taxon>Fusobacteriia</taxon>
        <taxon>Fusobacteriales</taxon>
        <taxon>Fusobacteriaceae</taxon>
        <taxon>Fusobacterium</taxon>
    </lineage>
</organism>
<name>U7U070_FUSNU</name>
<dbReference type="EMBL" id="AXNV01000001">
    <property type="protein sequence ID" value="ERT49517.1"/>
    <property type="molecule type" value="Genomic_DNA"/>
</dbReference>